<organism evidence="4">
    <name type="scientific">Caldiarchaeum subterraneum</name>
    <dbReference type="NCBI Taxonomy" id="311458"/>
    <lineage>
        <taxon>Archaea</taxon>
        <taxon>Nitrososphaerota</taxon>
        <taxon>Candidatus Caldarchaeales</taxon>
        <taxon>Candidatus Caldarchaeaceae</taxon>
        <taxon>Candidatus Caldarchaeum</taxon>
    </lineage>
</organism>
<dbReference type="InterPro" id="IPR049315">
    <property type="entry name" value="GDC-P_N"/>
</dbReference>
<dbReference type="Pfam" id="PF02347">
    <property type="entry name" value="GDC-P"/>
    <property type="match status" value="1"/>
</dbReference>
<accession>A0A7J3VTT8</accession>
<evidence type="ECO:0000256" key="2">
    <source>
        <dbReference type="HAMAP-Rule" id="MF_00712"/>
    </source>
</evidence>
<comment type="caution">
    <text evidence="4">The sequence shown here is derived from an EMBL/GenBank/DDBJ whole genome shotgun (WGS) entry which is preliminary data.</text>
</comment>
<dbReference type="EMBL" id="DRXH01000101">
    <property type="protein sequence ID" value="HHM44246.1"/>
    <property type="molecule type" value="Genomic_DNA"/>
</dbReference>
<name>A0A7J3VTT8_CALS0</name>
<evidence type="ECO:0000313" key="4">
    <source>
        <dbReference type="EMBL" id="HHM44246.1"/>
    </source>
</evidence>
<dbReference type="GO" id="GO:0009116">
    <property type="term" value="P:nucleoside metabolic process"/>
    <property type="evidence" value="ECO:0007669"/>
    <property type="project" value="InterPro"/>
</dbReference>
<reference evidence="4" key="1">
    <citation type="journal article" date="2020" name="mSystems">
        <title>Genome- and Community-Level Interaction Insights into Carbon Utilization and Element Cycling Functions of Hydrothermarchaeota in Hydrothermal Sediment.</title>
        <authorList>
            <person name="Zhou Z."/>
            <person name="Liu Y."/>
            <person name="Xu W."/>
            <person name="Pan J."/>
            <person name="Luo Z.H."/>
            <person name="Li M."/>
        </authorList>
    </citation>
    <scope>NUCLEOTIDE SEQUENCE [LARGE SCALE GENOMIC DNA]</scope>
    <source>
        <strain evidence="4">SpSt-1074</strain>
    </source>
</reference>
<dbReference type="InterPro" id="IPR023010">
    <property type="entry name" value="GcvPA"/>
</dbReference>
<dbReference type="AlphaFoldDB" id="A0A7J3VTT8"/>
<keyword evidence="1 2" id="KW-0560">Oxidoreductase</keyword>
<evidence type="ECO:0000256" key="1">
    <source>
        <dbReference type="ARBA" id="ARBA00023002"/>
    </source>
</evidence>
<dbReference type="InterPro" id="IPR015422">
    <property type="entry name" value="PyrdxlP-dep_Trfase_small"/>
</dbReference>
<dbReference type="Gene3D" id="3.40.640.10">
    <property type="entry name" value="Type I PLP-dependent aspartate aminotransferase-like (Major domain)"/>
    <property type="match status" value="1"/>
</dbReference>
<dbReference type="NCBIfam" id="NF001696">
    <property type="entry name" value="PRK00451.1"/>
    <property type="match status" value="1"/>
</dbReference>
<dbReference type="InterPro" id="IPR015421">
    <property type="entry name" value="PyrdxlP-dep_Trfase_major"/>
</dbReference>
<dbReference type="GO" id="GO:0004375">
    <property type="term" value="F:glycine dehydrogenase (decarboxylating) activity"/>
    <property type="evidence" value="ECO:0007669"/>
    <property type="project" value="UniProtKB-EC"/>
</dbReference>
<gene>
    <name evidence="2" type="primary">gcvPA</name>
    <name evidence="4" type="ORF">ENM31_02975</name>
</gene>
<dbReference type="GO" id="GO:0019464">
    <property type="term" value="P:glycine decarboxylation via glycine cleavage system"/>
    <property type="evidence" value="ECO:0007669"/>
    <property type="project" value="UniProtKB-UniRule"/>
</dbReference>
<dbReference type="PANTHER" id="PTHR42806:SF1">
    <property type="entry name" value="GLYCINE DEHYDROGENASE (DECARBOXYLATING)"/>
    <property type="match status" value="1"/>
</dbReference>
<dbReference type="InterPro" id="IPR015424">
    <property type="entry name" value="PyrdxlP-dep_Trfase"/>
</dbReference>
<proteinExistence type="inferred from homology"/>
<comment type="subunit">
    <text evidence="2">The glycine cleavage system is composed of four proteins: P, T, L and H. In this organism, the P 'protein' is a heterodimer of two subunits.</text>
</comment>
<comment type="function">
    <text evidence="2">The glycine cleavage system catalyzes the degradation of glycine. The P protein binds the alpha-amino group of glycine through its pyridoxal phosphate cofactor; CO(2) is released and the remaining methylamine moiety is then transferred to the lipoamide cofactor of the H protein.</text>
</comment>
<sequence length="456" mass="50168">MVEKAPYLSHHTDEDLRKMLEAIGVSSPMDLYSDIPSKYILPSPPALGPGLSEQEVVESIRSILGKNKTGLKLFIGGGVWPHYVPAAVKEIVSRSEFLTSYTPYQPEASQGMLTALFEFQSLAADLYGVDVVNSSMYDWATALGEALRMANRYNGRRKVLVAELSSPERLRVAKTYTQPLGMKIETIPMDYKAFVDEESLKNTIDNETSVVYVENPSYVGAVVRNVRAVGEIAHDSGALFVVGAEPTSLGLFTPPGEYGADVVVGEGQPLGLPMSFGGPLLGILGCRYERRLVHTMPGRLVGMTETLTDGKRAFTMILRAREQDIKREKATSNICTNQALCAVAAAAYLSLLGKNGLRDLARHIFDKTSYFMEKLNKVQGIRIPFTEAPHYMEFAYRVEGVECSRVLEHLLEHGIVGGLRLGPGYPKLGDAILTAVTEVHSRRDIDSYVEFLRRVG</sequence>
<dbReference type="PANTHER" id="PTHR42806">
    <property type="entry name" value="GLYCINE CLEAVAGE SYSTEM P-PROTEIN"/>
    <property type="match status" value="1"/>
</dbReference>
<dbReference type="SUPFAM" id="SSF53383">
    <property type="entry name" value="PLP-dependent transferases"/>
    <property type="match status" value="1"/>
</dbReference>
<feature type="domain" description="Glycine cleavage system P-protein N-terminal" evidence="3">
    <location>
        <begin position="11"/>
        <end position="449"/>
    </location>
</feature>
<evidence type="ECO:0000259" key="3">
    <source>
        <dbReference type="Pfam" id="PF02347"/>
    </source>
</evidence>
<dbReference type="HAMAP" id="MF_00712">
    <property type="entry name" value="GcvPA"/>
    <property type="match status" value="1"/>
</dbReference>
<dbReference type="PIRSF" id="PIRSF006815">
    <property type="entry name" value="GcvPA"/>
    <property type="match status" value="1"/>
</dbReference>
<comment type="catalytic activity">
    <reaction evidence="2">
        <text>N(6)-[(R)-lipoyl]-L-lysyl-[glycine-cleavage complex H protein] + glycine + H(+) = N(6)-[(R)-S(8)-aminomethyldihydrolipoyl]-L-lysyl-[glycine-cleavage complex H protein] + CO2</text>
        <dbReference type="Rhea" id="RHEA:24304"/>
        <dbReference type="Rhea" id="RHEA-COMP:10494"/>
        <dbReference type="Rhea" id="RHEA-COMP:10495"/>
        <dbReference type="ChEBI" id="CHEBI:15378"/>
        <dbReference type="ChEBI" id="CHEBI:16526"/>
        <dbReference type="ChEBI" id="CHEBI:57305"/>
        <dbReference type="ChEBI" id="CHEBI:83099"/>
        <dbReference type="ChEBI" id="CHEBI:83143"/>
        <dbReference type="EC" id="1.4.4.2"/>
    </reaction>
</comment>
<dbReference type="Gene3D" id="3.90.1150.10">
    <property type="entry name" value="Aspartate Aminotransferase, domain 1"/>
    <property type="match status" value="1"/>
</dbReference>
<protein>
    <recommendedName>
        <fullName evidence="2">Probable glycine dehydrogenase (decarboxylating) subunit 1</fullName>
        <ecNumber evidence="2">1.4.4.2</ecNumber>
    </recommendedName>
    <alternativeName>
        <fullName evidence="2">Glycine cleavage system P-protein subunit 1</fullName>
    </alternativeName>
    <alternativeName>
        <fullName evidence="2">Glycine decarboxylase subunit 1</fullName>
    </alternativeName>
    <alternativeName>
        <fullName evidence="2">Glycine dehydrogenase (aminomethyl-transferring) subunit 1</fullName>
    </alternativeName>
</protein>
<comment type="similarity">
    <text evidence="2">Belongs to the GcvP family. N-terminal subunit subfamily.</text>
</comment>
<dbReference type="EC" id="1.4.4.2" evidence="2"/>